<dbReference type="PANTHER" id="PTHR48100">
    <property type="entry name" value="BROAD-SPECIFICITY PHOSPHATASE YOR283W-RELATED"/>
    <property type="match status" value="1"/>
</dbReference>
<evidence type="ECO:0000313" key="1">
    <source>
        <dbReference type="EMBL" id="TAA47678.1"/>
    </source>
</evidence>
<keyword evidence="2" id="KW-1185">Reference proteome</keyword>
<dbReference type="CDD" id="cd07067">
    <property type="entry name" value="HP_PGM_like"/>
    <property type="match status" value="1"/>
</dbReference>
<dbReference type="InterPro" id="IPR013078">
    <property type="entry name" value="His_Pase_superF_clade-1"/>
</dbReference>
<organism evidence="1 2">
    <name type="scientific">Corallincola spongiicola</name>
    <dbReference type="NCBI Taxonomy" id="2520508"/>
    <lineage>
        <taxon>Bacteria</taxon>
        <taxon>Pseudomonadati</taxon>
        <taxon>Pseudomonadota</taxon>
        <taxon>Gammaproteobacteria</taxon>
        <taxon>Alteromonadales</taxon>
        <taxon>Psychromonadaceae</taxon>
        <taxon>Corallincola</taxon>
    </lineage>
</organism>
<dbReference type="Proteomes" id="UP000292544">
    <property type="component" value="Unassembled WGS sequence"/>
</dbReference>
<gene>
    <name evidence="1" type="ORF">EXY25_00030</name>
</gene>
<dbReference type="RefSeq" id="WP_130565260.1">
    <property type="nucleotide sequence ID" value="NZ_SHLY01000001.1"/>
</dbReference>
<comment type="caution">
    <text evidence="1">The sequence shown here is derived from an EMBL/GenBank/DDBJ whole genome shotgun (WGS) entry which is preliminary data.</text>
</comment>
<dbReference type="SUPFAM" id="SSF53254">
    <property type="entry name" value="Phosphoglycerate mutase-like"/>
    <property type="match status" value="1"/>
</dbReference>
<protein>
    <submittedName>
        <fullName evidence="1">Histidine phosphatase family protein</fullName>
    </submittedName>
</protein>
<reference evidence="2" key="1">
    <citation type="submission" date="2019-02" db="EMBL/GenBank/DDBJ databases">
        <title>Draft genome sequence of Muricauda sp. 176CP4-71.</title>
        <authorList>
            <person name="Park J.-S."/>
        </authorList>
    </citation>
    <scope>NUCLEOTIDE SEQUENCE [LARGE SCALE GENOMIC DNA]</scope>
    <source>
        <strain evidence="2">176GS2-150</strain>
    </source>
</reference>
<dbReference type="InterPro" id="IPR029033">
    <property type="entry name" value="His_PPase_superfam"/>
</dbReference>
<name>A0ABY1WSS2_9GAMM</name>
<dbReference type="EMBL" id="SHLY01000001">
    <property type="protein sequence ID" value="TAA47678.1"/>
    <property type="molecule type" value="Genomic_DNA"/>
</dbReference>
<accession>A0ABY1WSS2</accession>
<dbReference type="Pfam" id="PF00300">
    <property type="entry name" value="His_Phos_1"/>
    <property type="match status" value="1"/>
</dbReference>
<dbReference type="PANTHER" id="PTHR48100:SF1">
    <property type="entry name" value="HISTIDINE PHOSPHATASE FAMILY PROTEIN-RELATED"/>
    <property type="match status" value="1"/>
</dbReference>
<evidence type="ECO:0000313" key="2">
    <source>
        <dbReference type="Proteomes" id="UP000292544"/>
    </source>
</evidence>
<dbReference type="InterPro" id="IPR050275">
    <property type="entry name" value="PGM_Phosphatase"/>
</dbReference>
<sequence length="213" mass="23604">MSTLQELFLIRHGAVAGPPCLLGRTDTAVSDRGHQAAVELVEQMGDLMAYDALFTSPRIRCRRTADIIAKRCSLEVQTETGFSECDFGELDGKPFAVYSEDERQLLGKFWGAPMSDTLPGAEPLQVFHRRTVEALSSLWQRFDSQAIAFTHGGVIRMLLAEVMGFGCGGMQSLLSLNIPYASVTSIQRYHALGQDAQYSVRHIGWQPKFLMES</sequence>
<dbReference type="SMART" id="SM00855">
    <property type="entry name" value="PGAM"/>
    <property type="match status" value="1"/>
</dbReference>
<proteinExistence type="predicted"/>
<dbReference type="Gene3D" id="3.40.50.1240">
    <property type="entry name" value="Phosphoglycerate mutase-like"/>
    <property type="match status" value="1"/>
</dbReference>